<reference evidence="2 3" key="1">
    <citation type="journal article" date="2023" name="Int. J. Syst. Evol. Microbiol.">
        <title>Terrisporobacter hibernicus sp. nov., isolated from bovine faeces in Northern Ireland.</title>
        <authorList>
            <person name="Mitchell M."/>
            <person name="Nguyen S.V."/>
            <person name="Connor M."/>
            <person name="Fairley D.J."/>
            <person name="Donoghue O."/>
            <person name="Marshall H."/>
            <person name="Koolman L."/>
            <person name="McMullan G."/>
            <person name="Schaffer K.E."/>
            <person name="McGrath J.W."/>
            <person name="Fanning S."/>
        </authorList>
    </citation>
    <scope>NUCLEOTIDE SEQUENCE [LARGE SCALE GENOMIC DNA]</scope>
    <source>
        <strain evidence="2 3">MCA3</strain>
    </source>
</reference>
<dbReference type="EMBL" id="CP081135">
    <property type="protein sequence ID" value="UEL48688.1"/>
    <property type="molecule type" value="Genomic_DNA"/>
</dbReference>
<organism evidence="2 3">
    <name type="scientific">Terrisporobacter hibernicus</name>
    <dbReference type="NCBI Taxonomy" id="2813371"/>
    <lineage>
        <taxon>Bacteria</taxon>
        <taxon>Bacillati</taxon>
        <taxon>Bacillota</taxon>
        <taxon>Clostridia</taxon>
        <taxon>Peptostreptococcales</taxon>
        <taxon>Peptostreptococcaceae</taxon>
        <taxon>Terrisporobacter</taxon>
    </lineage>
</organism>
<keyword evidence="1" id="KW-0812">Transmembrane</keyword>
<feature type="transmembrane region" description="Helical" evidence="1">
    <location>
        <begin position="411"/>
        <end position="431"/>
    </location>
</feature>
<feature type="transmembrane region" description="Helical" evidence="1">
    <location>
        <begin position="348"/>
        <end position="368"/>
    </location>
</feature>
<keyword evidence="1" id="KW-1133">Transmembrane helix</keyword>
<sequence length="443" mass="52052">MILLIIVLSIFLYIAWLLNNKDVFAPSFIFCASFLFSSVWATAYINTWNLNLRLNTFLVISGGTLLFITISYFVHLVMYRKNKLQVDKQAEIISIERWKYLIFIVFEIIVIFLVIRSLKNITKIYGASDLSNAIFLYRYHSVNGTLKMNFPGYILWLRSAVSAAGYWFAYTFSNKLINKRKIPFLDLVVIILAMVNSSLLGGRNGIVNMIISVCVCSYFILVRNHAFAFKFKFKNILKLVFMATIVLYLFQFIGELLGRNSVTQSSVSMVDYLAKYCGAPIKNLDIFLSEKNTYWTSQNNQTFIYLVHWFGEKFGLFTDYVLDLPYQKVNGFNLGNVYSIFYPFIYDYGYFGIIWLTSIMALICQCIYELVKRFYNTSKNIFYTVTYGYIFSSLIFSFFSNKFYEQHFSYGFFRTIIFWLLFDLFFIRLKITERGILKIKIKY</sequence>
<keyword evidence="3" id="KW-1185">Reference proteome</keyword>
<feature type="transmembrane region" description="Helical" evidence="1">
    <location>
        <begin position="98"/>
        <end position="115"/>
    </location>
</feature>
<dbReference type="RefSeq" id="WP_228416719.1">
    <property type="nucleotide sequence ID" value="NZ_CP081135.1"/>
</dbReference>
<evidence type="ECO:0000313" key="2">
    <source>
        <dbReference type="EMBL" id="UEL48688.1"/>
    </source>
</evidence>
<evidence type="ECO:0000256" key="1">
    <source>
        <dbReference type="SAM" id="Phobius"/>
    </source>
</evidence>
<protein>
    <submittedName>
        <fullName evidence="2">Oligosaccharide repeat unit polymerase</fullName>
    </submittedName>
</protein>
<accession>A0AAX2ZHI6</accession>
<feature type="transmembrane region" description="Helical" evidence="1">
    <location>
        <begin position="206"/>
        <end position="224"/>
    </location>
</feature>
<feature type="transmembrane region" description="Helical" evidence="1">
    <location>
        <begin position="57"/>
        <end position="78"/>
    </location>
</feature>
<gene>
    <name evidence="2" type="ORF">JW646_04325</name>
</gene>
<keyword evidence="1" id="KW-0472">Membrane</keyword>
<feature type="transmembrane region" description="Helical" evidence="1">
    <location>
        <begin position="380"/>
        <end position="399"/>
    </location>
</feature>
<proteinExistence type="predicted"/>
<dbReference type="KEGG" id="tem:JW646_04325"/>
<name>A0AAX2ZHI6_9FIRM</name>
<evidence type="ECO:0000313" key="3">
    <source>
        <dbReference type="Proteomes" id="UP001198983"/>
    </source>
</evidence>
<dbReference type="AlphaFoldDB" id="A0AAX2ZHI6"/>
<dbReference type="NCBIfam" id="TIGR04370">
    <property type="entry name" value="glyco_rpt_poly"/>
    <property type="match status" value="1"/>
</dbReference>
<feature type="transmembrane region" description="Helical" evidence="1">
    <location>
        <begin position="182"/>
        <end position="200"/>
    </location>
</feature>
<feature type="transmembrane region" description="Helical" evidence="1">
    <location>
        <begin position="236"/>
        <end position="254"/>
    </location>
</feature>
<feature type="transmembrane region" description="Helical" evidence="1">
    <location>
        <begin position="27"/>
        <end position="45"/>
    </location>
</feature>
<feature type="transmembrane region" description="Helical" evidence="1">
    <location>
        <begin position="152"/>
        <end position="170"/>
    </location>
</feature>
<dbReference type="Proteomes" id="UP001198983">
    <property type="component" value="Chromosome"/>
</dbReference>